<dbReference type="InterPro" id="IPR000014">
    <property type="entry name" value="PAS"/>
</dbReference>
<organism evidence="2 3">
    <name type="scientific">Anaeramoeba ignava</name>
    <name type="common">Anaerobic marine amoeba</name>
    <dbReference type="NCBI Taxonomy" id="1746090"/>
    <lineage>
        <taxon>Eukaryota</taxon>
        <taxon>Metamonada</taxon>
        <taxon>Anaeramoebidae</taxon>
        <taxon>Anaeramoeba</taxon>
    </lineage>
</organism>
<feature type="domain" description="PAS" evidence="1">
    <location>
        <begin position="13"/>
        <end position="64"/>
    </location>
</feature>
<dbReference type="PROSITE" id="PS50112">
    <property type="entry name" value="PAS"/>
    <property type="match status" value="1"/>
</dbReference>
<dbReference type="Gene3D" id="3.30.450.20">
    <property type="entry name" value="PAS domain"/>
    <property type="match status" value="1"/>
</dbReference>
<dbReference type="InterPro" id="IPR035965">
    <property type="entry name" value="PAS-like_dom_sf"/>
</dbReference>
<dbReference type="EMBL" id="JAPDFW010000089">
    <property type="protein sequence ID" value="KAJ5071370.1"/>
    <property type="molecule type" value="Genomic_DNA"/>
</dbReference>
<protein>
    <recommendedName>
        <fullName evidence="1">PAS domain-containing protein</fullName>
    </recommendedName>
</protein>
<name>A0A9Q0LGE5_ANAIG</name>
<dbReference type="Pfam" id="PF13188">
    <property type="entry name" value="PAS_8"/>
    <property type="match status" value="1"/>
</dbReference>
<evidence type="ECO:0000259" key="1">
    <source>
        <dbReference type="PROSITE" id="PS50112"/>
    </source>
</evidence>
<dbReference type="SMART" id="SM00091">
    <property type="entry name" value="PAS"/>
    <property type="match status" value="1"/>
</dbReference>
<evidence type="ECO:0000313" key="3">
    <source>
        <dbReference type="Proteomes" id="UP001149090"/>
    </source>
</evidence>
<proteinExistence type="predicted"/>
<keyword evidence="3" id="KW-1185">Reference proteome</keyword>
<gene>
    <name evidence="2" type="ORF">M0811_10432</name>
</gene>
<comment type="caution">
    <text evidence="2">The sequence shown here is derived from an EMBL/GenBank/DDBJ whole genome shotgun (WGS) entry which is preliminary data.</text>
</comment>
<dbReference type="AlphaFoldDB" id="A0A9Q0LGE5"/>
<sequence>MGVPSSKFISRKMEDFYRKAIQNTAEPILILNQKGSLIEFNRSILNILGFTQPNELLEHSLIDFCPLFQERMGVLSPHAIALLIGSLIENSQKSQNVLFSRFPFQLKDSHNEVVSVEICGSVFIVKKQYYIMFSITPTTHKMTKKPFHPNSLTFSTSSSVITESGDFSSLEELSFEIDKTSIIQPEFFIPNKNTQIQKFNKNIQQQTISSKLKKIITIKTDSKTQKILQTQIQEMEEFFSKNFVRKQTALKYYISKLIQQKNSFRSDVIQFDSILIQKLKEWKKLKLENRKEIFEKLKLKDIVDSTSKFLPLQIDTNFSWIENFENLEFIDSKIY</sequence>
<accession>A0A9Q0LGE5</accession>
<evidence type="ECO:0000313" key="2">
    <source>
        <dbReference type="EMBL" id="KAJ5071370.1"/>
    </source>
</evidence>
<reference evidence="2" key="1">
    <citation type="submission" date="2022-10" db="EMBL/GenBank/DDBJ databases">
        <title>Novel sulphate-reducing endosymbionts in the free-living metamonad Anaeramoeba.</title>
        <authorList>
            <person name="Jerlstrom-Hultqvist J."/>
            <person name="Cepicka I."/>
            <person name="Gallot-Lavallee L."/>
            <person name="Salas-Leiva D."/>
            <person name="Curtis B.A."/>
            <person name="Zahonova K."/>
            <person name="Pipaliya S."/>
            <person name="Dacks J."/>
            <person name="Roger A.J."/>
        </authorList>
    </citation>
    <scope>NUCLEOTIDE SEQUENCE</scope>
    <source>
        <strain evidence="2">BMAN</strain>
    </source>
</reference>
<dbReference type="NCBIfam" id="TIGR00229">
    <property type="entry name" value="sensory_box"/>
    <property type="match status" value="1"/>
</dbReference>
<dbReference type="Proteomes" id="UP001149090">
    <property type="component" value="Unassembled WGS sequence"/>
</dbReference>
<dbReference type="SUPFAM" id="SSF55785">
    <property type="entry name" value="PYP-like sensor domain (PAS domain)"/>
    <property type="match status" value="1"/>
</dbReference>